<gene>
    <name evidence="3" type="ORF">DEALK_05090</name>
</gene>
<dbReference type="OrthoDB" id="9794975at2"/>
<comment type="caution">
    <text evidence="3">The sequence shown here is derived from an EMBL/GenBank/DDBJ whole genome shotgun (WGS) entry which is preliminary data.</text>
</comment>
<proteinExistence type="predicted"/>
<evidence type="ECO:0000256" key="2">
    <source>
        <dbReference type="SAM" id="MobiDB-lite"/>
    </source>
</evidence>
<name>A0A0W0GGI2_9CHLR</name>
<feature type="region of interest" description="Disordered" evidence="2">
    <location>
        <begin position="94"/>
        <end position="127"/>
    </location>
</feature>
<dbReference type="InterPro" id="IPR038416">
    <property type="entry name" value="Ribosom_S30AE_C_sf"/>
</dbReference>
<dbReference type="InterPro" id="IPR003489">
    <property type="entry name" value="RHF/RaiA"/>
</dbReference>
<evidence type="ECO:0000313" key="4">
    <source>
        <dbReference type="Proteomes" id="UP000053947"/>
    </source>
</evidence>
<dbReference type="AlphaFoldDB" id="A0A0W0GGI2"/>
<dbReference type="STRING" id="1217799.DEALK_05090"/>
<keyword evidence="1" id="KW-0810">Translation regulation</keyword>
<dbReference type="EMBL" id="LFDV01000002">
    <property type="protein sequence ID" value="KTB47664.1"/>
    <property type="molecule type" value="Genomic_DNA"/>
</dbReference>
<evidence type="ECO:0000313" key="3">
    <source>
        <dbReference type="EMBL" id="KTB47664.1"/>
    </source>
</evidence>
<dbReference type="GO" id="GO:0045900">
    <property type="term" value="P:negative regulation of translational elongation"/>
    <property type="evidence" value="ECO:0007669"/>
    <property type="project" value="TreeGrafter"/>
</dbReference>
<evidence type="ECO:0000256" key="1">
    <source>
        <dbReference type="ARBA" id="ARBA00022845"/>
    </source>
</evidence>
<keyword evidence="4" id="KW-1185">Reference proteome</keyword>
<feature type="compositionally biased region" description="Basic and acidic residues" evidence="2">
    <location>
        <begin position="94"/>
        <end position="105"/>
    </location>
</feature>
<protein>
    <submittedName>
        <fullName evidence="3">Ribosome-associated protein Y (PSrp-1)</fullName>
    </submittedName>
</protein>
<dbReference type="PANTHER" id="PTHR33231:SF1">
    <property type="entry name" value="30S RIBOSOMAL PROTEIN"/>
    <property type="match status" value="1"/>
</dbReference>
<sequence>METIITAKNLTLDEAARKQIERKFSKIGRHLPQARELRLDLFEESTKAAKDRFVARGFLDVLGPVMTSECRAANLITAVDQLVGVMERQAQDFKNKNQGFDRESQRFAPAGHPGTRPPPPPAPNGVAIDAERVRPEPMSLSQAVDSINDTKDDFLLFRNPGGGVNLLLRREEGGLKLIEIETG</sequence>
<dbReference type="GO" id="GO:0022627">
    <property type="term" value="C:cytosolic small ribosomal subunit"/>
    <property type="evidence" value="ECO:0007669"/>
    <property type="project" value="TreeGrafter"/>
</dbReference>
<dbReference type="Proteomes" id="UP000053947">
    <property type="component" value="Unassembled WGS sequence"/>
</dbReference>
<accession>A0A0W0GGI2</accession>
<dbReference type="Pfam" id="PF02482">
    <property type="entry name" value="Ribosomal_S30AE"/>
    <property type="match status" value="1"/>
</dbReference>
<dbReference type="Gene3D" id="3.30.505.50">
    <property type="entry name" value="Sigma 54 modulation/S30EA ribosomal protein, C-terminal domain"/>
    <property type="match status" value="1"/>
</dbReference>
<dbReference type="Gene3D" id="3.30.160.100">
    <property type="entry name" value="Ribosome hibernation promotion factor-like"/>
    <property type="match status" value="1"/>
</dbReference>
<dbReference type="SUPFAM" id="SSF69754">
    <property type="entry name" value="Ribosome binding protein Y (YfiA homologue)"/>
    <property type="match status" value="1"/>
</dbReference>
<reference evidence="3 4" key="1">
    <citation type="submission" date="2015-06" db="EMBL/GenBank/DDBJ databases">
        <title>Genome sequence of the organohalide-respiring Dehalogenimonas alkenigignens type strain (IP3-3T).</title>
        <authorList>
            <person name="Key T.A."/>
            <person name="Richmond D.P."/>
            <person name="Bowman K.S."/>
            <person name="Cho Y.-J."/>
            <person name="Chun J."/>
            <person name="da Costa M.S."/>
            <person name="Rainey F.A."/>
            <person name="Moe W.M."/>
        </authorList>
    </citation>
    <scope>NUCLEOTIDE SEQUENCE [LARGE SCALE GENOMIC DNA]</scope>
    <source>
        <strain evidence="3 4">IP3-3</strain>
    </source>
</reference>
<dbReference type="InterPro" id="IPR050574">
    <property type="entry name" value="HPF/YfiA_ribosome-assoc"/>
</dbReference>
<dbReference type="InterPro" id="IPR036567">
    <property type="entry name" value="RHF-like"/>
</dbReference>
<dbReference type="RefSeq" id="WP_058438381.1">
    <property type="nucleotide sequence ID" value="NZ_KQ758903.1"/>
</dbReference>
<dbReference type="GO" id="GO:0043024">
    <property type="term" value="F:ribosomal small subunit binding"/>
    <property type="evidence" value="ECO:0007669"/>
    <property type="project" value="TreeGrafter"/>
</dbReference>
<dbReference type="PANTHER" id="PTHR33231">
    <property type="entry name" value="30S RIBOSOMAL PROTEIN"/>
    <property type="match status" value="1"/>
</dbReference>
<organism evidence="3 4">
    <name type="scientific">Dehalogenimonas alkenigignens</name>
    <dbReference type="NCBI Taxonomy" id="1217799"/>
    <lineage>
        <taxon>Bacteria</taxon>
        <taxon>Bacillati</taxon>
        <taxon>Chloroflexota</taxon>
        <taxon>Dehalococcoidia</taxon>
        <taxon>Dehalococcoidales</taxon>
        <taxon>Dehalococcoidaceae</taxon>
        <taxon>Dehalogenimonas</taxon>
    </lineage>
</organism>